<dbReference type="EC" id="2.7.11.1" evidence="2"/>
<organism evidence="10 11">
    <name type="scientific">Paractinoplanes durhamensis</name>
    <dbReference type="NCBI Taxonomy" id="113563"/>
    <lineage>
        <taxon>Bacteria</taxon>
        <taxon>Bacillati</taxon>
        <taxon>Actinomycetota</taxon>
        <taxon>Actinomycetes</taxon>
        <taxon>Micromonosporales</taxon>
        <taxon>Micromonosporaceae</taxon>
        <taxon>Paractinoplanes</taxon>
    </lineage>
</organism>
<evidence type="ECO:0000256" key="3">
    <source>
        <dbReference type="ARBA" id="ARBA00022679"/>
    </source>
</evidence>
<evidence type="ECO:0000256" key="1">
    <source>
        <dbReference type="ARBA" id="ARBA00010886"/>
    </source>
</evidence>
<dbReference type="PANTHER" id="PTHR43671">
    <property type="entry name" value="SERINE/THREONINE-PROTEIN KINASE NEK"/>
    <property type="match status" value="1"/>
</dbReference>
<dbReference type="RefSeq" id="WP_239133048.1">
    <property type="nucleotide sequence ID" value="NZ_BAAATX010000020.1"/>
</dbReference>
<dbReference type="InterPro" id="IPR050660">
    <property type="entry name" value="NEK_Ser/Thr_kinase"/>
</dbReference>
<feature type="compositionally biased region" description="Low complexity" evidence="8">
    <location>
        <begin position="466"/>
        <end position="478"/>
    </location>
</feature>
<dbReference type="Gene3D" id="1.10.510.10">
    <property type="entry name" value="Transferase(Phosphotransferase) domain 1"/>
    <property type="match status" value="1"/>
</dbReference>
<dbReference type="PROSITE" id="PS00107">
    <property type="entry name" value="PROTEIN_KINASE_ATP"/>
    <property type="match status" value="1"/>
</dbReference>
<evidence type="ECO:0000259" key="9">
    <source>
        <dbReference type="PROSITE" id="PS50011"/>
    </source>
</evidence>
<keyword evidence="4 7" id="KW-0547">Nucleotide-binding</keyword>
<dbReference type="SUPFAM" id="SSF56112">
    <property type="entry name" value="Protein kinase-like (PK-like)"/>
    <property type="match status" value="1"/>
</dbReference>
<feature type="region of interest" description="Disordered" evidence="8">
    <location>
        <begin position="466"/>
        <end position="506"/>
    </location>
</feature>
<dbReference type="CDD" id="cd14014">
    <property type="entry name" value="STKc_PknB_like"/>
    <property type="match status" value="1"/>
</dbReference>
<evidence type="ECO:0000256" key="4">
    <source>
        <dbReference type="ARBA" id="ARBA00022741"/>
    </source>
</evidence>
<keyword evidence="11" id="KW-1185">Reference proteome</keyword>
<dbReference type="PROSITE" id="PS00108">
    <property type="entry name" value="PROTEIN_KINASE_ST"/>
    <property type="match status" value="1"/>
</dbReference>
<dbReference type="InterPro" id="IPR017441">
    <property type="entry name" value="Protein_kinase_ATP_BS"/>
</dbReference>
<sequence>MTKDRTSSVARADSDGASAMDLSGRYVGSSYVLQHPIGQGATGTVWRGVDRSTGEPVAVKLLHESLLRQPKLVTRFVQERTILLMLRHRNVVRVRDLFSVGETLGLVMDLVEGGSLRDHLREHGTVAAGEAARLAAQVASALAEAHELGVVHRDLKPDNILLRVEGGRLDTRLTDFGVARILNTPSMTTPNAVVGTPHYMAPEAFHGTTASPATDVYALGVLLYELVSGRPPYDSDSIPDLMRRHMEGHPRRRPGVPDEIWDVIEDCMAGKPRLRPSAAELVVALSDAARVCGGARALPRPRGVYTDPGSAYADDSAFYPNGLSDARARAAAPGPVLPAARAAPARLTGTGTGADRRAGLGRDGTGGVDGEEAVSLLPVPRKPVSGEPVLRDPVSREPELREPVPPPEAERTNAVPRWRWLKRPGATMALIAAAMVASAVATTAWNYGRAEGQPQDIATERVLAAPAGSPAPSGSNGRAPRKVARSGAAVPVEQPGSAAARSVTHTRVPAKVVAPRVTETRSPEPEAKPYGPWQCTQSFAIDMTSRTPLAPVPCQMLGSDIRYQASLTAPGGGTGSITVALQDAGSGRTVAGPKTCNNLAFGGDAATRGCGPSAATPARGRRYSVVMTYRYERGGRTIASSSKGSAFTW</sequence>
<evidence type="ECO:0000256" key="8">
    <source>
        <dbReference type="SAM" id="MobiDB-lite"/>
    </source>
</evidence>
<evidence type="ECO:0000256" key="5">
    <source>
        <dbReference type="ARBA" id="ARBA00022777"/>
    </source>
</evidence>
<dbReference type="InterPro" id="IPR000719">
    <property type="entry name" value="Prot_kinase_dom"/>
</dbReference>
<feature type="region of interest" description="Disordered" evidence="8">
    <location>
        <begin position="346"/>
        <end position="412"/>
    </location>
</feature>
<dbReference type="PANTHER" id="PTHR43671:SF13">
    <property type="entry name" value="SERINE_THREONINE-PROTEIN KINASE NEK2"/>
    <property type="match status" value="1"/>
</dbReference>
<keyword evidence="3" id="KW-0808">Transferase</keyword>
<proteinExistence type="inferred from homology"/>
<evidence type="ECO:0000256" key="6">
    <source>
        <dbReference type="ARBA" id="ARBA00022840"/>
    </source>
</evidence>
<keyword evidence="5" id="KW-0418">Kinase</keyword>
<evidence type="ECO:0000256" key="7">
    <source>
        <dbReference type="PROSITE-ProRule" id="PRU10141"/>
    </source>
</evidence>
<feature type="domain" description="Protein kinase" evidence="9">
    <location>
        <begin position="31"/>
        <end position="291"/>
    </location>
</feature>
<dbReference type="Proteomes" id="UP000637628">
    <property type="component" value="Unassembled WGS sequence"/>
</dbReference>
<feature type="binding site" evidence="7">
    <location>
        <position position="60"/>
    </location>
    <ligand>
        <name>ATP</name>
        <dbReference type="ChEBI" id="CHEBI:30616"/>
    </ligand>
</feature>
<comment type="caution">
    <text evidence="10">The sequence shown here is derived from an EMBL/GenBank/DDBJ whole genome shotgun (WGS) entry which is preliminary data.</text>
</comment>
<dbReference type="PROSITE" id="PS50011">
    <property type="entry name" value="PROTEIN_KINASE_DOM"/>
    <property type="match status" value="1"/>
</dbReference>
<protein>
    <recommendedName>
        <fullName evidence="2">non-specific serine/threonine protein kinase</fullName>
        <ecNumber evidence="2">2.7.11.1</ecNumber>
    </recommendedName>
</protein>
<gene>
    <name evidence="10" type="ORF">Adu01nite_79130</name>
</gene>
<evidence type="ECO:0000256" key="2">
    <source>
        <dbReference type="ARBA" id="ARBA00012513"/>
    </source>
</evidence>
<reference evidence="10 11" key="1">
    <citation type="submission" date="2021-01" db="EMBL/GenBank/DDBJ databases">
        <title>Whole genome shotgun sequence of Actinoplanes durhamensis NBRC 14914.</title>
        <authorList>
            <person name="Komaki H."/>
            <person name="Tamura T."/>
        </authorList>
    </citation>
    <scope>NUCLEOTIDE SEQUENCE [LARGE SCALE GENOMIC DNA]</scope>
    <source>
        <strain evidence="10 11">NBRC 14914</strain>
    </source>
</reference>
<dbReference type="InterPro" id="IPR008271">
    <property type="entry name" value="Ser/Thr_kinase_AS"/>
</dbReference>
<dbReference type="EMBL" id="BOML01000064">
    <property type="protein sequence ID" value="GIE06563.1"/>
    <property type="molecule type" value="Genomic_DNA"/>
</dbReference>
<dbReference type="Pfam" id="PF00069">
    <property type="entry name" value="Pkinase"/>
    <property type="match status" value="1"/>
</dbReference>
<name>A0ABQ3Z9P1_9ACTN</name>
<accession>A0ABQ3Z9P1</accession>
<comment type="similarity">
    <text evidence="1">Belongs to the protein kinase superfamily. NEK Ser/Thr protein kinase family. NIMA subfamily.</text>
</comment>
<dbReference type="SMART" id="SM00220">
    <property type="entry name" value="S_TKc"/>
    <property type="match status" value="1"/>
</dbReference>
<dbReference type="InterPro" id="IPR011009">
    <property type="entry name" value="Kinase-like_dom_sf"/>
</dbReference>
<evidence type="ECO:0000313" key="11">
    <source>
        <dbReference type="Proteomes" id="UP000637628"/>
    </source>
</evidence>
<evidence type="ECO:0000313" key="10">
    <source>
        <dbReference type="EMBL" id="GIE06563.1"/>
    </source>
</evidence>
<feature type="compositionally biased region" description="Basic and acidic residues" evidence="8">
    <location>
        <begin position="389"/>
        <end position="402"/>
    </location>
</feature>
<keyword evidence="6 7" id="KW-0067">ATP-binding</keyword>